<dbReference type="KEGG" id="cox:E0W60_33310"/>
<dbReference type="SUPFAM" id="SSF53098">
    <property type="entry name" value="Ribonuclease H-like"/>
    <property type="match status" value="1"/>
</dbReference>
<dbReference type="Proteomes" id="UP000295294">
    <property type="component" value="Plasmid unnamed1"/>
</dbReference>
<dbReference type="AlphaFoldDB" id="A0A4P7LQ96"/>
<keyword evidence="1" id="KW-0614">Plasmid</keyword>
<dbReference type="RefSeq" id="WP_135707025.1">
    <property type="nucleotide sequence ID" value="NZ_CP038636.1"/>
</dbReference>
<name>A0A4P7LQ96_9BURK</name>
<proteinExistence type="predicted"/>
<evidence type="ECO:0000313" key="1">
    <source>
        <dbReference type="EMBL" id="QBY55833.1"/>
    </source>
</evidence>
<evidence type="ECO:0000313" key="2">
    <source>
        <dbReference type="Proteomes" id="UP000295294"/>
    </source>
</evidence>
<dbReference type="InterPro" id="IPR012337">
    <property type="entry name" value="RNaseH-like_sf"/>
</dbReference>
<protein>
    <recommendedName>
        <fullName evidence="3">Transposase</fullName>
    </recommendedName>
</protein>
<dbReference type="Gene3D" id="3.90.350.10">
    <property type="entry name" value="Transposase Inhibitor Protein From Tn5, Chain A, domain 1"/>
    <property type="match status" value="1"/>
</dbReference>
<dbReference type="OrthoDB" id="8617434at2"/>
<gene>
    <name evidence="1" type="ORF">E0W60_33310</name>
</gene>
<reference evidence="1 2" key="1">
    <citation type="submission" date="2019-03" db="EMBL/GenBank/DDBJ databases">
        <title>Efficiently degradation of phenoxyalkanoic acid herbicides by Cupriavidus oxalaticus strain X32.</title>
        <authorList>
            <person name="Sheng X."/>
        </authorList>
    </citation>
    <scope>NUCLEOTIDE SEQUENCE [LARGE SCALE GENOMIC DNA]</scope>
    <source>
        <strain evidence="1 2">X32</strain>
        <plasmid evidence="1 2">unnamed1</plasmid>
    </source>
</reference>
<sequence length="83" mass="9218">MASKPAPCRQKLWVQRVDLPAGKGKTVAATSVIAREFDAPAGVKPIEWRGLTSRSEASLDDAIELIDWCRTSRRRWGQLRIAA</sequence>
<evidence type="ECO:0008006" key="3">
    <source>
        <dbReference type="Google" id="ProtNLM"/>
    </source>
</evidence>
<geneLocation type="plasmid" evidence="1">
    <name>unnamed1</name>
</geneLocation>
<dbReference type="EMBL" id="CP038636">
    <property type="protein sequence ID" value="QBY55833.1"/>
    <property type="molecule type" value="Genomic_DNA"/>
</dbReference>
<accession>A0A4P7LQ96</accession>
<organism evidence="1 2">
    <name type="scientific">Cupriavidus oxalaticus</name>
    <dbReference type="NCBI Taxonomy" id="96344"/>
    <lineage>
        <taxon>Bacteria</taxon>
        <taxon>Pseudomonadati</taxon>
        <taxon>Pseudomonadota</taxon>
        <taxon>Betaproteobacteria</taxon>
        <taxon>Burkholderiales</taxon>
        <taxon>Burkholderiaceae</taxon>
        <taxon>Cupriavidus</taxon>
    </lineage>
</organism>